<protein>
    <submittedName>
        <fullName evidence="3">Methyltransferase domain-containing protein</fullName>
    </submittedName>
</protein>
<evidence type="ECO:0000313" key="3">
    <source>
        <dbReference type="EMBL" id="KAK1469665.1"/>
    </source>
</evidence>
<organism evidence="3 4">
    <name type="scientific">Colletotrichum melonis</name>
    <dbReference type="NCBI Taxonomy" id="1209925"/>
    <lineage>
        <taxon>Eukaryota</taxon>
        <taxon>Fungi</taxon>
        <taxon>Dikarya</taxon>
        <taxon>Ascomycota</taxon>
        <taxon>Pezizomycotina</taxon>
        <taxon>Sordariomycetes</taxon>
        <taxon>Hypocreomycetidae</taxon>
        <taxon>Glomerellales</taxon>
        <taxon>Glomerellaceae</taxon>
        <taxon>Colletotrichum</taxon>
        <taxon>Colletotrichum acutatum species complex</taxon>
    </lineage>
</organism>
<feature type="region of interest" description="Disordered" evidence="2">
    <location>
        <begin position="1"/>
        <end position="63"/>
    </location>
</feature>
<dbReference type="SUPFAM" id="SSF53335">
    <property type="entry name" value="S-adenosyl-L-methionine-dependent methyltransferases"/>
    <property type="match status" value="1"/>
</dbReference>
<evidence type="ECO:0000313" key="4">
    <source>
        <dbReference type="Proteomes" id="UP001239795"/>
    </source>
</evidence>
<dbReference type="AlphaFoldDB" id="A0AAI9Y087"/>
<evidence type="ECO:0000256" key="1">
    <source>
        <dbReference type="ARBA" id="ARBA00038158"/>
    </source>
</evidence>
<dbReference type="PANTHER" id="PTHR43591:SF24">
    <property type="entry name" value="2-METHOXY-6-POLYPRENYL-1,4-BENZOQUINOL METHYLASE, MITOCHONDRIAL"/>
    <property type="match status" value="1"/>
</dbReference>
<feature type="region of interest" description="Disordered" evidence="2">
    <location>
        <begin position="73"/>
        <end position="92"/>
    </location>
</feature>
<feature type="compositionally biased region" description="Acidic residues" evidence="2">
    <location>
        <begin position="80"/>
        <end position="89"/>
    </location>
</feature>
<dbReference type="Pfam" id="PF13489">
    <property type="entry name" value="Methyltransf_23"/>
    <property type="match status" value="1"/>
</dbReference>
<keyword evidence="4" id="KW-1185">Reference proteome</keyword>
<proteinExistence type="inferred from homology"/>
<gene>
    <name evidence="3" type="ORF">CMEL01_01432</name>
</gene>
<evidence type="ECO:0000256" key="2">
    <source>
        <dbReference type="SAM" id="MobiDB-lite"/>
    </source>
</evidence>
<name>A0AAI9Y087_9PEZI</name>
<reference evidence="3 4" key="1">
    <citation type="submission" date="2016-10" db="EMBL/GenBank/DDBJ databases">
        <title>The genome sequence of Colletotrichum fioriniae PJ7.</title>
        <authorList>
            <person name="Baroncelli R."/>
        </authorList>
    </citation>
    <scope>NUCLEOTIDE SEQUENCE [LARGE SCALE GENOMIC DNA]</scope>
    <source>
        <strain evidence="3">Col 31</strain>
    </source>
</reference>
<dbReference type="EMBL" id="MLGG01000001">
    <property type="protein sequence ID" value="KAK1469665.1"/>
    <property type="molecule type" value="Genomic_DNA"/>
</dbReference>
<dbReference type="CDD" id="cd02440">
    <property type="entry name" value="AdoMet_MTases"/>
    <property type="match status" value="1"/>
</dbReference>
<dbReference type="Proteomes" id="UP001239795">
    <property type="component" value="Unassembled WGS sequence"/>
</dbReference>
<keyword evidence="3" id="KW-0808">Transferase</keyword>
<dbReference type="InterPro" id="IPR029063">
    <property type="entry name" value="SAM-dependent_MTases_sf"/>
</dbReference>
<feature type="region of interest" description="Disordered" evidence="2">
    <location>
        <begin position="161"/>
        <end position="180"/>
    </location>
</feature>
<sequence>MSGQAFANDATASLAHASEPRPDLDLDLNPEPPSINATTWSDPPINSSSSSSSAPNPIDPLLFADEVEVDVDVAQHAVDDAESASDDAESYVSDLDMFPDPSDDEGDIVAPALAPAPAPASTSTLAEAQALIFAAATETETVADDAADSDDADMTIYAASDRPSVDATEDSATDADSLMTGTDNQSILTIDASSSQHDGRAPSTRTIETSDLQLAFQQRFGRTYPSRGEQMTKTMSPWMTRAPHTDSSLPDYILPNDWFLWLTRTLFGGASQQDECIRLAIQHHLWLRTYNSRLANSPKRERAARVLDCGTGTGHWASDFADDHPEAVVIGVDLSPIQLTAVPPNLWYEIFDLEQPWPWRELYDFIFFRHMNTAFADWVAIFEKALGHLEPGGYIELQDNSFPIMCDDDTMAPDSAIARWSTLLMEATELMGRPCDAPSRFKQLLDLAGFEAIVEEKTVWPIGPWDVDHPREKEIGIWCRENCLEALEASTMHLFTQFLHWSQEDTRDFCDEVEREIRGGSVHAYFTVYCVYGRKPYA</sequence>
<dbReference type="GO" id="GO:0032259">
    <property type="term" value="P:methylation"/>
    <property type="evidence" value="ECO:0007669"/>
    <property type="project" value="UniProtKB-KW"/>
</dbReference>
<comment type="similarity">
    <text evidence="1">Belongs to the methyltransferase superfamily. LaeA methyltransferase family.</text>
</comment>
<feature type="compositionally biased region" description="Low complexity" evidence="2">
    <location>
        <begin position="41"/>
        <end position="60"/>
    </location>
</feature>
<keyword evidence="3" id="KW-0489">Methyltransferase</keyword>
<comment type="caution">
    <text evidence="3">The sequence shown here is derived from an EMBL/GenBank/DDBJ whole genome shotgun (WGS) entry which is preliminary data.</text>
</comment>
<dbReference type="GO" id="GO:0008168">
    <property type="term" value="F:methyltransferase activity"/>
    <property type="evidence" value="ECO:0007669"/>
    <property type="project" value="UniProtKB-KW"/>
</dbReference>
<dbReference type="Gene3D" id="3.40.50.150">
    <property type="entry name" value="Vaccinia Virus protein VP39"/>
    <property type="match status" value="1"/>
</dbReference>
<accession>A0AAI9Y087</accession>
<dbReference type="PANTHER" id="PTHR43591">
    <property type="entry name" value="METHYLTRANSFERASE"/>
    <property type="match status" value="1"/>
</dbReference>